<dbReference type="UniPathway" id="UPA00906">
    <property type="reaction ID" value="UER00895"/>
</dbReference>
<evidence type="ECO:0000256" key="7">
    <source>
        <dbReference type="ARBA" id="ARBA00022840"/>
    </source>
</evidence>
<keyword evidence="8 12" id="KW-0648">Protein biosynthesis</keyword>
<comment type="catalytic activity">
    <reaction evidence="11 12">
        <text>tRNA(Ser) + L-serine + ATP = L-seryl-tRNA(Ser) + AMP + diphosphate + H(+)</text>
        <dbReference type="Rhea" id="RHEA:12292"/>
        <dbReference type="Rhea" id="RHEA-COMP:9669"/>
        <dbReference type="Rhea" id="RHEA-COMP:9703"/>
        <dbReference type="ChEBI" id="CHEBI:15378"/>
        <dbReference type="ChEBI" id="CHEBI:30616"/>
        <dbReference type="ChEBI" id="CHEBI:33019"/>
        <dbReference type="ChEBI" id="CHEBI:33384"/>
        <dbReference type="ChEBI" id="CHEBI:78442"/>
        <dbReference type="ChEBI" id="CHEBI:78533"/>
        <dbReference type="ChEBI" id="CHEBI:456215"/>
        <dbReference type="EC" id="6.1.1.11"/>
    </reaction>
</comment>
<evidence type="ECO:0000256" key="9">
    <source>
        <dbReference type="ARBA" id="ARBA00023146"/>
    </source>
</evidence>
<comment type="function">
    <text evidence="12">Catalyzes the attachment of serine to tRNA(Ser). Is also able to aminoacylate tRNA(Sec) with serine, to form the misacylated tRNA L-seryl-tRNA(Sec), which will be further converted into selenocysteinyl-tRNA(Sec).</text>
</comment>
<evidence type="ECO:0000256" key="14">
    <source>
        <dbReference type="PIRSR" id="PIRSR001529-2"/>
    </source>
</evidence>
<dbReference type="GO" id="GO:0016260">
    <property type="term" value="P:selenocysteine biosynthetic process"/>
    <property type="evidence" value="ECO:0007669"/>
    <property type="project" value="UniProtKB-UniRule"/>
</dbReference>
<dbReference type="InterPro" id="IPR045864">
    <property type="entry name" value="aa-tRNA-synth_II/BPL/LPL"/>
</dbReference>
<name>A0A0F3N0G7_RICAM</name>
<dbReference type="PRINTS" id="PR00981">
    <property type="entry name" value="TRNASYNTHSER"/>
</dbReference>
<dbReference type="PANTHER" id="PTHR43697:SF1">
    <property type="entry name" value="SERINE--TRNA LIGASE"/>
    <property type="match status" value="1"/>
</dbReference>
<keyword evidence="4 12" id="KW-0963">Cytoplasm</keyword>
<comment type="subcellular location">
    <subcellularLocation>
        <location evidence="1 12">Cytoplasm</location>
    </subcellularLocation>
</comment>
<dbReference type="Pfam" id="PF02403">
    <property type="entry name" value="Seryl_tRNA_N"/>
    <property type="match status" value="1"/>
</dbReference>
<dbReference type="InterPro" id="IPR010978">
    <property type="entry name" value="tRNA-bd_arm"/>
</dbReference>
<evidence type="ECO:0000313" key="17">
    <source>
        <dbReference type="EMBL" id="KJV61147.1"/>
    </source>
</evidence>
<dbReference type="SUPFAM" id="SSF55681">
    <property type="entry name" value="Class II aaRS and biotin synthetases"/>
    <property type="match status" value="1"/>
</dbReference>
<gene>
    <name evidence="12 17" type="primary">serS</name>
    <name evidence="17" type="ORF">APHACPA_0148</name>
</gene>
<dbReference type="GO" id="GO:0004828">
    <property type="term" value="F:serine-tRNA ligase activity"/>
    <property type="evidence" value="ECO:0007669"/>
    <property type="project" value="UniProtKB-UniRule"/>
</dbReference>
<dbReference type="SUPFAM" id="SSF46589">
    <property type="entry name" value="tRNA-binding arm"/>
    <property type="match status" value="1"/>
</dbReference>
<feature type="domain" description="Aminoacyl-transfer RNA synthetases class-II family profile" evidence="16">
    <location>
        <begin position="170"/>
        <end position="407"/>
    </location>
</feature>
<dbReference type="RefSeq" id="WP_045800080.1">
    <property type="nucleotide sequence ID" value="NZ_LANR01000001.1"/>
</dbReference>
<feature type="binding site" evidence="12">
    <location>
        <position position="382"/>
    </location>
    <ligand>
        <name>L-serine</name>
        <dbReference type="ChEBI" id="CHEBI:33384"/>
    </ligand>
</feature>
<dbReference type="GO" id="GO:0005737">
    <property type="term" value="C:cytoplasm"/>
    <property type="evidence" value="ECO:0007669"/>
    <property type="project" value="UniProtKB-SubCell"/>
</dbReference>
<comment type="catalytic activity">
    <reaction evidence="10 12">
        <text>tRNA(Sec) + L-serine + ATP = L-seryl-tRNA(Sec) + AMP + diphosphate + H(+)</text>
        <dbReference type="Rhea" id="RHEA:42580"/>
        <dbReference type="Rhea" id="RHEA-COMP:9742"/>
        <dbReference type="Rhea" id="RHEA-COMP:10128"/>
        <dbReference type="ChEBI" id="CHEBI:15378"/>
        <dbReference type="ChEBI" id="CHEBI:30616"/>
        <dbReference type="ChEBI" id="CHEBI:33019"/>
        <dbReference type="ChEBI" id="CHEBI:33384"/>
        <dbReference type="ChEBI" id="CHEBI:78442"/>
        <dbReference type="ChEBI" id="CHEBI:78533"/>
        <dbReference type="ChEBI" id="CHEBI:456215"/>
        <dbReference type="EC" id="6.1.1.11"/>
    </reaction>
</comment>
<keyword evidence="7 12" id="KW-0067">ATP-binding</keyword>
<comment type="similarity">
    <text evidence="3 12">Belongs to the class-II aminoacyl-tRNA synthetase family. Type-1 seryl-tRNA synthetase subfamily.</text>
</comment>
<keyword evidence="15" id="KW-0175">Coiled coil</keyword>
<dbReference type="InterPro" id="IPR015866">
    <property type="entry name" value="Ser-tRNA-synth_1_N"/>
</dbReference>
<evidence type="ECO:0000256" key="12">
    <source>
        <dbReference type="HAMAP-Rule" id="MF_00176"/>
    </source>
</evidence>
<feature type="binding site" evidence="13">
    <location>
        <position position="228"/>
    </location>
    <ligand>
        <name>L-serine</name>
        <dbReference type="ChEBI" id="CHEBI:33384"/>
    </ligand>
</feature>
<feature type="binding site" evidence="12 14">
    <location>
        <begin position="259"/>
        <end position="261"/>
    </location>
    <ligand>
        <name>ATP</name>
        <dbReference type="ChEBI" id="CHEBI:30616"/>
    </ligand>
</feature>
<keyword evidence="18" id="KW-1185">Reference proteome</keyword>
<dbReference type="GO" id="GO:0005524">
    <property type="term" value="F:ATP binding"/>
    <property type="evidence" value="ECO:0007669"/>
    <property type="project" value="UniProtKB-UniRule"/>
</dbReference>
<dbReference type="Gene3D" id="1.10.287.40">
    <property type="entry name" value="Serine-tRNA synthetase, tRNA binding domain"/>
    <property type="match status" value="1"/>
</dbReference>
<evidence type="ECO:0000256" key="3">
    <source>
        <dbReference type="ARBA" id="ARBA00010728"/>
    </source>
</evidence>
<proteinExistence type="inferred from homology"/>
<feature type="binding site" evidence="12 14">
    <location>
        <begin position="346"/>
        <end position="349"/>
    </location>
    <ligand>
        <name>ATP</name>
        <dbReference type="ChEBI" id="CHEBI:30616"/>
    </ligand>
</feature>
<evidence type="ECO:0000259" key="16">
    <source>
        <dbReference type="PROSITE" id="PS50862"/>
    </source>
</evidence>
<accession>A0A0F3N0G7</accession>
<dbReference type="InterPro" id="IPR006195">
    <property type="entry name" value="aa-tRNA-synth_II"/>
</dbReference>
<dbReference type="InterPro" id="IPR033729">
    <property type="entry name" value="SerRS_core"/>
</dbReference>
<keyword evidence="6 12" id="KW-0547">Nucleotide-binding</keyword>
<feature type="binding site" evidence="13">
    <location>
        <position position="380"/>
    </location>
    <ligand>
        <name>L-serine</name>
        <dbReference type="ChEBI" id="CHEBI:33384"/>
    </ligand>
</feature>
<keyword evidence="9 12" id="KW-0030">Aminoacyl-tRNA synthetase</keyword>
<comment type="caution">
    <text evidence="12">Lacks conserved residue(s) required for the propagation of feature annotation.</text>
</comment>
<sequence length="425" mass="48463">MLNIKWIRENQELFDEKLSQRFIEPMSSKIAMLDGEKRKIMSLIQEFQHARKVKSKILGNMASKSGEEFEGLQRDVKHINEKLEALEQDLNNNNELNELLNMLPNIPDEEVPYGMDKSMNKLVRTYGETNPNALNKQHFELGIKLNLMDFEQTAKISGTRFVTLKGDLAKLERALINFMIDVHTKELDFFEISPPVLVRDNAMYNAGQLPKFAEESFATTNGYRLIPTAEVFLVNIVADTIIPREKLPMRYVAYTPCFRSEAGSSGRDTRGMIRLHQFGKVELVSITTPEESKNEHEYITNASETILQKLNLPYRVMLLCTGDMGFAAKKTYDIEVWLPGQKQYREIASCSNCGDFQARRMKARYKEFGSNETTLVHTLNASGLPIGRTMVAILENYQNEDGSITIPDVLINYMGGVQKITAYSE</sequence>
<evidence type="ECO:0000256" key="13">
    <source>
        <dbReference type="PIRSR" id="PIRSR001529-1"/>
    </source>
</evidence>
<evidence type="ECO:0000256" key="6">
    <source>
        <dbReference type="ARBA" id="ARBA00022741"/>
    </source>
</evidence>
<dbReference type="InterPro" id="IPR002317">
    <property type="entry name" value="Ser-tRNA-ligase_type_1"/>
</dbReference>
<evidence type="ECO:0000256" key="11">
    <source>
        <dbReference type="ARBA" id="ARBA00048823"/>
    </source>
</evidence>
<dbReference type="EMBL" id="LANR01000001">
    <property type="protein sequence ID" value="KJV61147.1"/>
    <property type="molecule type" value="Genomic_DNA"/>
</dbReference>
<comment type="caution">
    <text evidence="17">The sequence shown here is derived from an EMBL/GenBank/DDBJ whole genome shotgun (WGS) entry which is preliminary data.</text>
</comment>
<dbReference type="AlphaFoldDB" id="A0A0F3N0G7"/>
<dbReference type="PATRIC" id="fig|1359164.3.peg.147"/>
<dbReference type="Proteomes" id="UP000033556">
    <property type="component" value="Unassembled WGS sequence"/>
</dbReference>
<protein>
    <recommendedName>
        <fullName evidence="12">Serine--tRNA ligase</fullName>
        <ecNumber evidence="12">6.1.1.11</ecNumber>
    </recommendedName>
    <alternativeName>
        <fullName evidence="12">Seryl-tRNA synthetase</fullName>
        <shortName evidence="12">SerRS</shortName>
    </alternativeName>
    <alternativeName>
        <fullName evidence="12">Seryl-tRNA(Ser/Sec) synthetase</fullName>
    </alternativeName>
</protein>
<evidence type="ECO:0000256" key="4">
    <source>
        <dbReference type="ARBA" id="ARBA00022490"/>
    </source>
</evidence>
<feature type="coiled-coil region" evidence="15">
    <location>
        <begin position="69"/>
        <end position="103"/>
    </location>
</feature>
<comment type="subunit">
    <text evidence="12">Homodimer. The tRNA molecule binds across the dimer.</text>
</comment>
<dbReference type="GO" id="GO:0006434">
    <property type="term" value="P:seryl-tRNA aminoacylation"/>
    <property type="evidence" value="ECO:0007669"/>
    <property type="project" value="UniProtKB-UniRule"/>
</dbReference>
<dbReference type="Pfam" id="PF00587">
    <property type="entry name" value="tRNA-synt_2b"/>
    <property type="match status" value="1"/>
</dbReference>
<evidence type="ECO:0000256" key="8">
    <source>
        <dbReference type="ARBA" id="ARBA00022917"/>
    </source>
</evidence>
<evidence type="ECO:0000256" key="1">
    <source>
        <dbReference type="ARBA" id="ARBA00004496"/>
    </source>
</evidence>
<reference evidence="17 18" key="1">
    <citation type="submission" date="2015-01" db="EMBL/GenBank/DDBJ databases">
        <title>Genome Sequencing of Rickettsiales.</title>
        <authorList>
            <person name="Daugherty S.C."/>
            <person name="Su Q."/>
            <person name="Abolude K."/>
            <person name="Beier-Sexton M."/>
            <person name="Carlyon J.A."/>
            <person name="Carter R."/>
            <person name="Day N.P."/>
            <person name="Dumler S.J."/>
            <person name="Dyachenko V."/>
            <person name="Godinez A."/>
            <person name="Kurtti T.J."/>
            <person name="Lichay M."/>
            <person name="Mullins K.E."/>
            <person name="Ott S."/>
            <person name="Pappas-Brown V."/>
            <person name="Paris D.H."/>
            <person name="Patel P."/>
            <person name="Richards A.L."/>
            <person name="Sadzewicz L."/>
            <person name="Sears K."/>
            <person name="Seidman D."/>
            <person name="Sengamalay N."/>
            <person name="Stenos J."/>
            <person name="Tallon L.J."/>
            <person name="Vincent G."/>
            <person name="Fraser C.M."/>
            <person name="Munderloh U."/>
            <person name="Dunning-Hotopp J.C."/>
        </authorList>
    </citation>
    <scope>NUCLEOTIDE SEQUENCE [LARGE SCALE GENOMIC DNA]</scope>
    <source>
        <strain evidence="17 18">Ac/Pa</strain>
    </source>
</reference>
<dbReference type="NCBIfam" id="TIGR00414">
    <property type="entry name" value="serS"/>
    <property type="match status" value="1"/>
</dbReference>
<dbReference type="CDD" id="cd00770">
    <property type="entry name" value="SerRS_core"/>
    <property type="match status" value="1"/>
</dbReference>
<dbReference type="EC" id="6.1.1.11" evidence="12"/>
<feature type="binding site" evidence="12">
    <location>
        <begin position="228"/>
        <end position="230"/>
    </location>
    <ligand>
        <name>L-serine</name>
        <dbReference type="ChEBI" id="CHEBI:33384"/>
    </ligand>
</feature>
<keyword evidence="5 12" id="KW-0436">Ligase</keyword>
<dbReference type="InterPro" id="IPR042103">
    <property type="entry name" value="SerRS_1_N_sf"/>
</dbReference>
<dbReference type="PIRSF" id="PIRSF001529">
    <property type="entry name" value="Ser-tRNA-synth_IIa"/>
    <property type="match status" value="1"/>
</dbReference>
<dbReference type="PROSITE" id="PS50862">
    <property type="entry name" value="AA_TRNA_LIGASE_II"/>
    <property type="match status" value="1"/>
</dbReference>
<dbReference type="Gene3D" id="3.30.930.10">
    <property type="entry name" value="Bira Bifunctional Protein, Domain 2"/>
    <property type="match status" value="1"/>
</dbReference>
<feature type="binding site" evidence="12 13">
    <location>
        <position position="282"/>
    </location>
    <ligand>
        <name>L-serine</name>
        <dbReference type="ChEBI" id="CHEBI:33384"/>
    </ligand>
</feature>
<evidence type="ECO:0000313" key="18">
    <source>
        <dbReference type="Proteomes" id="UP000033556"/>
    </source>
</evidence>
<dbReference type="HAMAP" id="MF_00176">
    <property type="entry name" value="Ser_tRNA_synth_type1"/>
    <property type="match status" value="1"/>
</dbReference>
<organism evidence="17 18">
    <name type="scientific">Rickettsia amblyommatis str. Ac/Pa</name>
    <dbReference type="NCBI Taxonomy" id="1359164"/>
    <lineage>
        <taxon>Bacteria</taxon>
        <taxon>Pseudomonadati</taxon>
        <taxon>Pseudomonadota</taxon>
        <taxon>Alphaproteobacteria</taxon>
        <taxon>Rickettsiales</taxon>
        <taxon>Rickettsiaceae</taxon>
        <taxon>Rickettsieae</taxon>
        <taxon>Rickettsia</taxon>
        <taxon>spotted fever group</taxon>
    </lineage>
</organism>
<feature type="binding site" evidence="13">
    <location>
        <position position="259"/>
    </location>
    <ligand>
        <name>L-serine</name>
        <dbReference type="ChEBI" id="CHEBI:33384"/>
    </ligand>
</feature>
<evidence type="ECO:0000256" key="5">
    <source>
        <dbReference type="ARBA" id="ARBA00022598"/>
    </source>
</evidence>
<dbReference type="PANTHER" id="PTHR43697">
    <property type="entry name" value="SERYL-TRNA SYNTHETASE"/>
    <property type="match status" value="1"/>
</dbReference>
<comment type="pathway">
    <text evidence="2 12">Aminoacyl-tRNA biosynthesis; selenocysteinyl-tRNA(Sec) biosynthesis; L-seryl-tRNA(Sec) from L-serine and tRNA(Sec): step 1/1.</text>
</comment>
<dbReference type="InterPro" id="IPR002314">
    <property type="entry name" value="aa-tRNA-synt_IIb"/>
</dbReference>
<evidence type="ECO:0000256" key="10">
    <source>
        <dbReference type="ARBA" id="ARBA00047929"/>
    </source>
</evidence>
<evidence type="ECO:0000256" key="2">
    <source>
        <dbReference type="ARBA" id="ARBA00005045"/>
    </source>
</evidence>
<comment type="domain">
    <text evidence="12">Consists of two distinct domains, a catalytic core and a N-terminal extension that is involved in tRNA binding.</text>
</comment>
<evidence type="ECO:0000256" key="15">
    <source>
        <dbReference type="SAM" id="Coils"/>
    </source>
</evidence>